<evidence type="ECO:0000256" key="3">
    <source>
        <dbReference type="ARBA" id="ARBA00022475"/>
    </source>
</evidence>
<protein>
    <submittedName>
        <fullName evidence="8">Amino acid ABC transporter ATP-binding protein</fullName>
    </submittedName>
</protein>
<dbReference type="InterPro" id="IPR030679">
    <property type="entry name" value="ABC_ATPase_HisP-typ"/>
</dbReference>
<evidence type="ECO:0000259" key="7">
    <source>
        <dbReference type="PROSITE" id="PS50893"/>
    </source>
</evidence>
<comment type="caution">
    <text evidence="8">The sequence shown here is derived from an EMBL/GenBank/DDBJ whole genome shotgun (WGS) entry which is preliminary data.</text>
</comment>
<dbReference type="InterPro" id="IPR003439">
    <property type="entry name" value="ABC_transporter-like_ATP-bd"/>
</dbReference>
<dbReference type="PROSITE" id="PS50893">
    <property type="entry name" value="ABC_TRANSPORTER_2"/>
    <property type="match status" value="1"/>
</dbReference>
<dbReference type="Gene3D" id="3.40.50.300">
    <property type="entry name" value="P-loop containing nucleotide triphosphate hydrolases"/>
    <property type="match status" value="1"/>
</dbReference>
<dbReference type="InterPro" id="IPR003593">
    <property type="entry name" value="AAA+_ATPase"/>
</dbReference>
<dbReference type="Pfam" id="PF00005">
    <property type="entry name" value="ABC_tran"/>
    <property type="match status" value="1"/>
</dbReference>
<evidence type="ECO:0000256" key="6">
    <source>
        <dbReference type="ARBA" id="ARBA00023136"/>
    </source>
</evidence>
<feature type="domain" description="ABC transporter" evidence="7">
    <location>
        <begin position="2"/>
        <end position="239"/>
    </location>
</feature>
<dbReference type="RefSeq" id="WP_377772894.1">
    <property type="nucleotide sequence ID" value="NZ_JBHUOQ010000001.1"/>
</dbReference>
<dbReference type="SMART" id="SM00382">
    <property type="entry name" value="AAA"/>
    <property type="match status" value="1"/>
</dbReference>
<evidence type="ECO:0000256" key="5">
    <source>
        <dbReference type="ARBA" id="ARBA00022840"/>
    </source>
</evidence>
<organism evidence="8 9">
    <name type="scientific">Corticicoccus populi</name>
    <dbReference type="NCBI Taxonomy" id="1812821"/>
    <lineage>
        <taxon>Bacteria</taxon>
        <taxon>Bacillati</taxon>
        <taxon>Bacillota</taxon>
        <taxon>Bacilli</taxon>
        <taxon>Bacillales</taxon>
        <taxon>Staphylococcaceae</taxon>
        <taxon>Corticicoccus</taxon>
    </lineage>
</organism>
<dbReference type="Proteomes" id="UP001597519">
    <property type="component" value="Unassembled WGS sequence"/>
</dbReference>
<keyword evidence="9" id="KW-1185">Reference proteome</keyword>
<dbReference type="PROSITE" id="PS00211">
    <property type="entry name" value="ABC_TRANSPORTER_1"/>
    <property type="match status" value="1"/>
</dbReference>
<sequence length="249" mass="27742">MLELNDLTLSYNQKPVLNNISLNIEKGEVVSLIGPSGTGKTSLLRCINLLESPDSGSIRLLDLNIDFNSVSKKDKLMLRRNTAMVFQQYNLFKNKTVLENTMEAQVLVQKKSKEEAYDNSLVQLSKVGLSDKLDSYPSELSGGQQQRVSIARALALNPSVILFDEPTSALDPELVGEVLKTISEVAESGMTIVLVTHEMSFARDISDTVIFMDQGQIEEQGTPEHIFNHSTNPRTRAFLNKFYTPDFVI</sequence>
<comment type="subcellular location">
    <subcellularLocation>
        <location evidence="1">Cell membrane</location>
        <topology evidence="1">Peripheral membrane protein</topology>
    </subcellularLocation>
</comment>
<dbReference type="PANTHER" id="PTHR43166:SF35">
    <property type="entry name" value="L-CYSTINE IMPORT ATP-BINDING PROTEIN TCYN"/>
    <property type="match status" value="1"/>
</dbReference>
<keyword evidence="2" id="KW-0813">Transport</keyword>
<dbReference type="GO" id="GO:0005524">
    <property type="term" value="F:ATP binding"/>
    <property type="evidence" value="ECO:0007669"/>
    <property type="project" value="UniProtKB-KW"/>
</dbReference>
<keyword evidence="4" id="KW-0547">Nucleotide-binding</keyword>
<dbReference type="InterPro" id="IPR017871">
    <property type="entry name" value="ABC_transporter-like_CS"/>
</dbReference>
<keyword evidence="5 8" id="KW-0067">ATP-binding</keyword>
<keyword evidence="6" id="KW-0472">Membrane</keyword>
<dbReference type="SUPFAM" id="SSF52540">
    <property type="entry name" value="P-loop containing nucleoside triphosphate hydrolases"/>
    <property type="match status" value="1"/>
</dbReference>
<evidence type="ECO:0000313" key="8">
    <source>
        <dbReference type="EMBL" id="MFD2830196.1"/>
    </source>
</evidence>
<gene>
    <name evidence="8" type="ORF">ACFSX4_06895</name>
</gene>
<dbReference type="InterPro" id="IPR027417">
    <property type="entry name" value="P-loop_NTPase"/>
</dbReference>
<evidence type="ECO:0000256" key="4">
    <source>
        <dbReference type="ARBA" id="ARBA00022741"/>
    </source>
</evidence>
<accession>A0ABW5WTS3</accession>
<proteinExistence type="predicted"/>
<keyword evidence="3" id="KW-1003">Cell membrane</keyword>
<dbReference type="CDD" id="cd03262">
    <property type="entry name" value="ABC_HisP_GlnQ"/>
    <property type="match status" value="1"/>
</dbReference>
<dbReference type="InterPro" id="IPR050086">
    <property type="entry name" value="MetN_ABC_transporter-like"/>
</dbReference>
<reference evidence="9" key="1">
    <citation type="journal article" date="2019" name="Int. J. Syst. Evol. Microbiol.">
        <title>The Global Catalogue of Microorganisms (GCM) 10K type strain sequencing project: providing services to taxonomists for standard genome sequencing and annotation.</title>
        <authorList>
            <consortium name="The Broad Institute Genomics Platform"/>
            <consortium name="The Broad Institute Genome Sequencing Center for Infectious Disease"/>
            <person name="Wu L."/>
            <person name="Ma J."/>
        </authorList>
    </citation>
    <scope>NUCLEOTIDE SEQUENCE [LARGE SCALE GENOMIC DNA]</scope>
    <source>
        <strain evidence="9">KCTC 33575</strain>
    </source>
</reference>
<name>A0ABW5WTS3_9STAP</name>
<dbReference type="PANTHER" id="PTHR43166">
    <property type="entry name" value="AMINO ACID IMPORT ATP-BINDING PROTEIN"/>
    <property type="match status" value="1"/>
</dbReference>
<dbReference type="PIRSF" id="PIRSF039085">
    <property type="entry name" value="ABC_ATPase_HisP"/>
    <property type="match status" value="1"/>
</dbReference>
<evidence type="ECO:0000256" key="1">
    <source>
        <dbReference type="ARBA" id="ARBA00004202"/>
    </source>
</evidence>
<evidence type="ECO:0000313" key="9">
    <source>
        <dbReference type="Proteomes" id="UP001597519"/>
    </source>
</evidence>
<evidence type="ECO:0000256" key="2">
    <source>
        <dbReference type="ARBA" id="ARBA00022448"/>
    </source>
</evidence>
<dbReference type="EMBL" id="JBHUOQ010000001">
    <property type="protein sequence ID" value="MFD2830196.1"/>
    <property type="molecule type" value="Genomic_DNA"/>
</dbReference>